<name>A0ACD5VGV1_AVESA</name>
<reference evidence="1" key="1">
    <citation type="submission" date="2021-05" db="EMBL/GenBank/DDBJ databases">
        <authorList>
            <person name="Scholz U."/>
            <person name="Mascher M."/>
            <person name="Fiebig A."/>
        </authorList>
    </citation>
    <scope>NUCLEOTIDE SEQUENCE [LARGE SCALE GENOMIC DNA]</scope>
</reference>
<accession>A0ACD5VGV1</accession>
<dbReference type="EnsemblPlants" id="AVESA.00010b.r2.3AG0447600.1">
    <property type="protein sequence ID" value="AVESA.00010b.r2.3AG0447600.1.CDS"/>
    <property type="gene ID" value="AVESA.00010b.r2.3AG0447600"/>
</dbReference>
<proteinExistence type="predicted"/>
<dbReference type="Proteomes" id="UP001732700">
    <property type="component" value="Chromosome 3A"/>
</dbReference>
<reference evidence="1" key="2">
    <citation type="submission" date="2025-09" db="UniProtKB">
        <authorList>
            <consortium name="EnsemblPlants"/>
        </authorList>
    </citation>
    <scope>IDENTIFICATION</scope>
</reference>
<evidence type="ECO:0000313" key="2">
    <source>
        <dbReference type="Proteomes" id="UP001732700"/>
    </source>
</evidence>
<protein>
    <submittedName>
        <fullName evidence="1">Uncharacterized protein</fullName>
    </submittedName>
</protein>
<evidence type="ECO:0000313" key="1">
    <source>
        <dbReference type="EnsemblPlants" id="AVESA.00010b.r2.3AG0447600.1.CDS"/>
    </source>
</evidence>
<keyword evidence="2" id="KW-1185">Reference proteome</keyword>
<sequence>MEPDPAPAVSLAPNPSHQPFLRAAKSTAFKREERRKRKEQKRERKRQEHLVFALEQWEPLGPPPRPVAISPSGVPPEDKPWPCDPPPPPPSAAWSWGSPSDPSADRSWGLPAEPLTQPPPPPVAATCPQTAAVRASRAFFGEHVDNDDDGDVDEDVEGEEGNAVTRFFDDLLEKDTGLRGLYEAERETGRFLCLVCEGIGVRAGKRFPGCAALVQHAGTVARTKGRLAHRAFADAVGRLFGWGAGRTTPFPEMQADSGNGDASDQAGDLDASESTEMEVA</sequence>
<organism evidence="1 2">
    <name type="scientific">Avena sativa</name>
    <name type="common">Oat</name>
    <dbReference type="NCBI Taxonomy" id="4498"/>
    <lineage>
        <taxon>Eukaryota</taxon>
        <taxon>Viridiplantae</taxon>
        <taxon>Streptophyta</taxon>
        <taxon>Embryophyta</taxon>
        <taxon>Tracheophyta</taxon>
        <taxon>Spermatophyta</taxon>
        <taxon>Magnoliopsida</taxon>
        <taxon>Liliopsida</taxon>
        <taxon>Poales</taxon>
        <taxon>Poaceae</taxon>
        <taxon>BOP clade</taxon>
        <taxon>Pooideae</taxon>
        <taxon>Poodae</taxon>
        <taxon>Poeae</taxon>
        <taxon>Poeae Chloroplast Group 1 (Aveneae type)</taxon>
        <taxon>Aveninae</taxon>
        <taxon>Avena</taxon>
    </lineage>
</organism>